<dbReference type="HOGENOM" id="CLU_049421_4_1_10"/>
<keyword evidence="2" id="KW-1003">Cell membrane</keyword>
<evidence type="ECO:0000313" key="8">
    <source>
        <dbReference type="Proteomes" id="UP000006545"/>
    </source>
</evidence>
<accession>F4KNH6</accession>
<keyword evidence="8" id="KW-1185">Reference proteome</keyword>
<reference evidence="8" key="1">
    <citation type="submission" date="2011-04" db="EMBL/GenBank/DDBJ databases">
        <title>The complete genome of Porphyromonas asaccharolytica DSM 20707.</title>
        <authorList>
            <person name="Lucas S."/>
            <person name="Han J."/>
            <person name="Lapidus A."/>
            <person name="Bruce D."/>
            <person name="Goodwin L."/>
            <person name="Pitluck S."/>
            <person name="Peters L."/>
            <person name="Kyrpides N."/>
            <person name="Mavromatis K."/>
            <person name="Ivanova N."/>
            <person name="Ovchinnikova G."/>
            <person name="Pagani I."/>
            <person name="Lu M."/>
            <person name="Detter J.C."/>
            <person name="Tapia R."/>
            <person name="Han C."/>
            <person name="Land M."/>
            <person name="Hauser L."/>
            <person name="Markowitz V."/>
            <person name="Cheng J.-F."/>
            <person name="Hugenholtz P."/>
            <person name="Woyke T."/>
            <person name="Wu D."/>
            <person name="Gronow S."/>
            <person name="Wellnitz S."/>
            <person name="Brambilla E."/>
            <person name="Klenk H.-P."/>
            <person name="Eisen J.A."/>
        </authorList>
    </citation>
    <scope>NUCLEOTIDE SEQUENCE [LARGE SCALE GENOMIC DNA]</scope>
    <source>
        <strain evidence="8">ATCC 25260 / DSM 20707 / VPI 4198</strain>
    </source>
</reference>
<evidence type="ECO:0000256" key="5">
    <source>
        <dbReference type="ARBA" id="ARBA00023136"/>
    </source>
</evidence>
<organism evidence="7 8">
    <name type="scientific">Porphyromonas asaccharolytica (strain ATCC 25260 / DSM 20707 / BCRC 10618 / CCUG 7834 / JCM 6326 / LMG 13178 / VPI 4198 / B440)</name>
    <name type="common">Bacteroides asaccharolyticus</name>
    <dbReference type="NCBI Taxonomy" id="879243"/>
    <lineage>
        <taxon>Bacteria</taxon>
        <taxon>Pseudomonadati</taxon>
        <taxon>Bacteroidota</taxon>
        <taxon>Bacteroidia</taxon>
        <taxon>Bacteroidales</taxon>
        <taxon>Porphyromonadaceae</taxon>
        <taxon>Porphyromonas</taxon>
    </lineage>
</organism>
<evidence type="ECO:0000313" key="7">
    <source>
        <dbReference type="EMBL" id="AEE12447.1"/>
    </source>
</evidence>
<sequence>MEQSKQLTRWQRLRLRLMRSTLRGLARLPRSFVDSVLVPTLDWLLYHLFKYRRQVVEENIRLTLTHLSPDEQKMVGRRFYRHLAELMLHEARYAYGPDEQVRQLFRLEQTELLDQLYEAGHRQLFVLLGHIGPWELMGSSALHLDRSRYQLHVIYKRLHNPIADQLTHEMREQHYAYCIEMMQLARTLMRHRSKQTEQLDERMHLYCLLADQSPDYEQMRYVSSLFGRTTPFVTGWSHLAIKLQIPLLFYEIRHDDQAKQWVGTFRLLCEHPTDKLQHQLVDDYVTLLEENIRLAPHRWLWSHKRWRFDPHDFPQMVYSPRCDDLSL</sequence>
<evidence type="ECO:0000256" key="2">
    <source>
        <dbReference type="ARBA" id="ARBA00022475"/>
    </source>
</evidence>
<dbReference type="OrthoDB" id="9801955at2"/>
<evidence type="ECO:0000256" key="1">
    <source>
        <dbReference type="ARBA" id="ARBA00004533"/>
    </source>
</evidence>
<keyword evidence="3" id="KW-0997">Cell inner membrane</keyword>
<dbReference type="GO" id="GO:0009247">
    <property type="term" value="P:glycolipid biosynthetic process"/>
    <property type="evidence" value="ECO:0007669"/>
    <property type="project" value="UniProtKB-ARBA"/>
</dbReference>
<keyword evidence="5" id="KW-0472">Membrane</keyword>
<evidence type="ECO:0000256" key="3">
    <source>
        <dbReference type="ARBA" id="ARBA00022519"/>
    </source>
</evidence>
<dbReference type="STRING" id="879243.Poras_0493"/>
<dbReference type="GO" id="GO:0005886">
    <property type="term" value="C:plasma membrane"/>
    <property type="evidence" value="ECO:0007669"/>
    <property type="project" value="UniProtKB-SubCell"/>
</dbReference>
<dbReference type="PANTHER" id="PTHR30606">
    <property type="entry name" value="LIPID A BIOSYNTHESIS LAUROYL ACYLTRANSFERASE"/>
    <property type="match status" value="1"/>
</dbReference>
<gene>
    <name evidence="7" type="ordered locus">Poras_0493</name>
</gene>
<dbReference type="Proteomes" id="UP000006545">
    <property type="component" value="Chromosome"/>
</dbReference>
<dbReference type="RefSeq" id="WP_013760050.1">
    <property type="nucleotide sequence ID" value="NC_015501.1"/>
</dbReference>
<protein>
    <submittedName>
        <fullName evidence="7">Lipid A biosynthesis acyltransferase</fullName>
    </submittedName>
</protein>
<dbReference type="eggNOG" id="COG1560">
    <property type="taxonomic scope" value="Bacteria"/>
</dbReference>
<dbReference type="GO" id="GO:0016746">
    <property type="term" value="F:acyltransferase activity"/>
    <property type="evidence" value="ECO:0007669"/>
    <property type="project" value="UniProtKB-KW"/>
</dbReference>
<evidence type="ECO:0000256" key="4">
    <source>
        <dbReference type="ARBA" id="ARBA00022679"/>
    </source>
</evidence>
<dbReference type="AlphaFoldDB" id="F4KNH6"/>
<dbReference type="CDD" id="cd07984">
    <property type="entry name" value="LPLAT_LABLAT-like"/>
    <property type="match status" value="1"/>
</dbReference>
<dbReference type="Pfam" id="PF03279">
    <property type="entry name" value="Lip_A_acyltrans"/>
    <property type="match status" value="1"/>
</dbReference>
<keyword evidence="4" id="KW-0808">Transferase</keyword>
<dbReference type="EMBL" id="CP002689">
    <property type="protein sequence ID" value="AEE12447.1"/>
    <property type="molecule type" value="Genomic_DNA"/>
</dbReference>
<evidence type="ECO:0000256" key="6">
    <source>
        <dbReference type="ARBA" id="ARBA00023315"/>
    </source>
</evidence>
<proteinExistence type="predicted"/>
<name>F4KNH6_PORAD</name>
<dbReference type="KEGG" id="pah:Poras_0493"/>
<comment type="subcellular location">
    <subcellularLocation>
        <location evidence="1">Cell inner membrane</location>
    </subcellularLocation>
</comment>
<keyword evidence="6 7" id="KW-0012">Acyltransferase</keyword>
<dbReference type="InterPro" id="IPR004960">
    <property type="entry name" value="LipA_acyltrans"/>
</dbReference>
<dbReference type="PANTHER" id="PTHR30606:SF10">
    <property type="entry name" value="PHOSPHATIDYLINOSITOL MANNOSIDE ACYLTRANSFERASE"/>
    <property type="match status" value="1"/>
</dbReference>